<dbReference type="PROSITE" id="PS51123">
    <property type="entry name" value="OMPA_2"/>
    <property type="match status" value="1"/>
</dbReference>
<proteinExistence type="inferred from homology"/>
<accession>A0ABT2T0A7</accession>
<keyword evidence="11" id="KW-0282">Flagellum</keyword>
<protein>
    <submittedName>
        <fullName evidence="11">Flagellar motor protein MotB</fullName>
    </submittedName>
</protein>
<keyword evidence="3" id="KW-1003">Cell membrane</keyword>
<dbReference type="Pfam" id="PF13677">
    <property type="entry name" value="MotB_plug"/>
    <property type="match status" value="1"/>
</dbReference>
<dbReference type="CDD" id="cd07185">
    <property type="entry name" value="OmpA_C-like"/>
    <property type="match status" value="1"/>
</dbReference>
<feature type="domain" description="OmpA-like" evidence="10">
    <location>
        <begin position="143"/>
        <end position="265"/>
    </location>
</feature>
<dbReference type="InterPro" id="IPR050330">
    <property type="entry name" value="Bact_OuterMem_StrucFunc"/>
</dbReference>
<dbReference type="PANTHER" id="PTHR30329:SF21">
    <property type="entry name" value="LIPOPROTEIN YIAD-RELATED"/>
    <property type="match status" value="1"/>
</dbReference>
<keyword evidence="11" id="KW-0969">Cilium</keyword>
<keyword evidence="5 9" id="KW-1133">Transmembrane helix</keyword>
<evidence type="ECO:0000313" key="12">
    <source>
        <dbReference type="Proteomes" id="UP001652432"/>
    </source>
</evidence>
<gene>
    <name evidence="11" type="ORF">OCV77_03865</name>
</gene>
<dbReference type="InterPro" id="IPR025713">
    <property type="entry name" value="MotB-like_N_dom"/>
</dbReference>
<evidence type="ECO:0000313" key="11">
    <source>
        <dbReference type="EMBL" id="MCU6743645.1"/>
    </source>
</evidence>
<comment type="caution">
    <text evidence="11">The sequence shown here is derived from an EMBL/GenBank/DDBJ whole genome shotgun (WGS) entry which is preliminary data.</text>
</comment>
<evidence type="ECO:0000256" key="8">
    <source>
        <dbReference type="SAM" id="Coils"/>
    </source>
</evidence>
<dbReference type="Gene3D" id="3.30.1330.60">
    <property type="entry name" value="OmpA-like domain"/>
    <property type="match status" value="1"/>
</dbReference>
<evidence type="ECO:0000256" key="9">
    <source>
        <dbReference type="SAM" id="Phobius"/>
    </source>
</evidence>
<evidence type="ECO:0000256" key="5">
    <source>
        <dbReference type="ARBA" id="ARBA00022989"/>
    </source>
</evidence>
<evidence type="ECO:0000256" key="6">
    <source>
        <dbReference type="ARBA" id="ARBA00023136"/>
    </source>
</evidence>
<dbReference type="SUPFAM" id="SSF103088">
    <property type="entry name" value="OmpA-like"/>
    <property type="match status" value="1"/>
</dbReference>
<evidence type="ECO:0000256" key="3">
    <source>
        <dbReference type="ARBA" id="ARBA00022475"/>
    </source>
</evidence>
<keyword evidence="11" id="KW-0966">Cell projection</keyword>
<feature type="coiled-coil region" evidence="8">
    <location>
        <begin position="102"/>
        <end position="134"/>
    </location>
</feature>
<name>A0ABT2T0A7_9FIRM</name>
<dbReference type="Proteomes" id="UP001652432">
    <property type="component" value="Unassembled WGS sequence"/>
</dbReference>
<evidence type="ECO:0000256" key="2">
    <source>
        <dbReference type="ARBA" id="ARBA00008914"/>
    </source>
</evidence>
<evidence type="ECO:0000259" key="10">
    <source>
        <dbReference type="PROSITE" id="PS51123"/>
    </source>
</evidence>
<dbReference type="EMBL" id="JAOQKJ010000003">
    <property type="protein sequence ID" value="MCU6743645.1"/>
    <property type="molecule type" value="Genomic_DNA"/>
</dbReference>
<keyword evidence="8" id="KW-0175">Coiled coil</keyword>
<dbReference type="Pfam" id="PF00691">
    <property type="entry name" value="OmpA"/>
    <property type="match status" value="1"/>
</dbReference>
<dbReference type="PANTHER" id="PTHR30329">
    <property type="entry name" value="STATOR ELEMENT OF FLAGELLAR MOTOR COMPLEX"/>
    <property type="match status" value="1"/>
</dbReference>
<feature type="transmembrane region" description="Helical" evidence="9">
    <location>
        <begin position="15"/>
        <end position="35"/>
    </location>
</feature>
<dbReference type="InterPro" id="IPR036737">
    <property type="entry name" value="OmpA-like_sf"/>
</dbReference>
<keyword evidence="12" id="KW-1185">Reference proteome</keyword>
<evidence type="ECO:0000256" key="1">
    <source>
        <dbReference type="ARBA" id="ARBA00004162"/>
    </source>
</evidence>
<comment type="similarity">
    <text evidence="2">Belongs to the MotB family.</text>
</comment>
<dbReference type="InterPro" id="IPR006665">
    <property type="entry name" value="OmpA-like"/>
</dbReference>
<organism evidence="11 12">
    <name type="scientific">Suilimivivens aceti</name>
    <dbReference type="NCBI Taxonomy" id="2981774"/>
    <lineage>
        <taxon>Bacteria</taxon>
        <taxon>Bacillati</taxon>
        <taxon>Bacillota</taxon>
        <taxon>Clostridia</taxon>
        <taxon>Lachnospirales</taxon>
        <taxon>Lachnospiraceae</taxon>
        <taxon>Suilimivivens</taxon>
    </lineage>
</organism>
<evidence type="ECO:0000256" key="7">
    <source>
        <dbReference type="PROSITE-ProRule" id="PRU00473"/>
    </source>
</evidence>
<keyword evidence="6 7" id="KW-0472">Membrane</keyword>
<keyword evidence="4 9" id="KW-0812">Transmembrane</keyword>
<sequence>MAKRKQEEPPKGAPAWTSTFGDLMNLLLCFFVMLFSMSTMDAQKFELLAASFNQTFSIFSAGASAIGDGLLISNGVSQLNELDNYINSTGRDAEGNVIPDDLESAADAMEQAKLEASEELAEKISETLQEKNLNSEIDVEFTSQYVQLTLNGAILFDSGSVKLKEEALPIMNQVGLILQKYSPGVIEIEGHTDNVPMSGAKYSNNDELSDGRALSVFYYLVQNTTLDPAMIKHSGRGEYDPVADNSTAEGRAKNRRVEIKIYNELSSY</sequence>
<evidence type="ECO:0000256" key="4">
    <source>
        <dbReference type="ARBA" id="ARBA00022692"/>
    </source>
</evidence>
<dbReference type="RefSeq" id="WP_118797610.1">
    <property type="nucleotide sequence ID" value="NZ_JAOQKJ010000003.1"/>
</dbReference>
<comment type="subcellular location">
    <subcellularLocation>
        <location evidence="1">Cell membrane</location>
        <topology evidence="1">Single-pass membrane protein</topology>
    </subcellularLocation>
</comment>
<reference evidence="11 12" key="1">
    <citation type="journal article" date="2021" name="ISME Commun">
        <title>Automated analysis of genomic sequences facilitates high-throughput and comprehensive description of bacteria.</title>
        <authorList>
            <person name="Hitch T.C.A."/>
        </authorList>
    </citation>
    <scope>NUCLEOTIDE SEQUENCE [LARGE SCALE GENOMIC DNA]</scope>
    <source>
        <strain evidence="11 12">Sanger_18</strain>
    </source>
</reference>